<evidence type="ECO:0000313" key="2">
    <source>
        <dbReference type="EMBL" id="VAW21280.1"/>
    </source>
</evidence>
<dbReference type="SUPFAM" id="SSF53474">
    <property type="entry name" value="alpha/beta-Hydrolases"/>
    <property type="match status" value="1"/>
</dbReference>
<reference evidence="2" key="1">
    <citation type="submission" date="2018-06" db="EMBL/GenBank/DDBJ databases">
        <authorList>
            <person name="Zhirakovskaya E."/>
        </authorList>
    </citation>
    <scope>NUCLEOTIDE SEQUENCE</scope>
</reference>
<dbReference type="EMBL" id="UOEP01000140">
    <property type="protein sequence ID" value="VAW21280.1"/>
    <property type="molecule type" value="Genomic_DNA"/>
</dbReference>
<evidence type="ECO:0000259" key="1">
    <source>
        <dbReference type="Pfam" id="PF01738"/>
    </source>
</evidence>
<dbReference type="InterPro" id="IPR050261">
    <property type="entry name" value="FrsA_esterase"/>
</dbReference>
<sequence length="354" mass="38905">MININRRKFIAAITQAGVGLAAAGIVSGFPVNNIKKLAPLLTGPGGNPITTLAKWKVQRGIIKKRWLDYLGALTPNPVPPILRVINEDRPEGLIRQLVEYEGEPGITVKGYLLRPQNIKEPLPGIVAMHSTSDGEMKYISGVEQGHIVAFGYNLAKQGFVVFCPQCFLRWHENKSASALEEVAKFQKRHPGSKGMAKMLFDAQRAVDVLDSLEIVDSNRIGAMGHSLGAKEVFYLGAFDDRVKVIVSNEGGIGIDFSNWDAPWYLGEGIHDFGHQHHEVLSLVAPKPFLLIGGGSADGEFSRPYIEAVKPVYGLYGKNQGTVKLLNHGKGHGVAPIAEEWTYKWMEKYLWLNGT</sequence>
<dbReference type="Pfam" id="PF01738">
    <property type="entry name" value="DLH"/>
    <property type="match status" value="1"/>
</dbReference>
<gene>
    <name evidence="2" type="ORF">MNBD_BACTEROID01-1533</name>
</gene>
<dbReference type="GO" id="GO:0016787">
    <property type="term" value="F:hydrolase activity"/>
    <property type="evidence" value="ECO:0007669"/>
    <property type="project" value="InterPro"/>
</dbReference>
<name>A0A3B0TWV9_9ZZZZ</name>
<dbReference type="PANTHER" id="PTHR22946">
    <property type="entry name" value="DIENELACTONE HYDROLASE DOMAIN-CONTAINING PROTEIN-RELATED"/>
    <property type="match status" value="1"/>
</dbReference>
<dbReference type="AlphaFoldDB" id="A0A3B0TWV9"/>
<protein>
    <recommendedName>
        <fullName evidence="1">Dienelactone hydrolase domain-containing protein</fullName>
    </recommendedName>
</protein>
<dbReference type="InterPro" id="IPR029058">
    <property type="entry name" value="AB_hydrolase_fold"/>
</dbReference>
<organism evidence="2">
    <name type="scientific">hydrothermal vent metagenome</name>
    <dbReference type="NCBI Taxonomy" id="652676"/>
    <lineage>
        <taxon>unclassified sequences</taxon>
        <taxon>metagenomes</taxon>
        <taxon>ecological metagenomes</taxon>
    </lineage>
</organism>
<accession>A0A3B0TWV9</accession>
<dbReference type="InterPro" id="IPR002925">
    <property type="entry name" value="Dienelactn_hydro"/>
</dbReference>
<feature type="domain" description="Dienelactone hydrolase" evidence="1">
    <location>
        <begin position="109"/>
        <end position="247"/>
    </location>
</feature>
<proteinExistence type="predicted"/>
<dbReference type="Gene3D" id="3.40.50.1820">
    <property type="entry name" value="alpha/beta hydrolase"/>
    <property type="match status" value="1"/>
</dbReference>